<evidence type="ECO:0000313" key="2">
    <source>
        <dbReference type="Proteomes" id="UP000045039"/>
    </source>
</evidence>
<dbReference type="RefSeq" id="WP_023980426.1">
    <property type="nucleotide sequence ID" value="NZ_CAADND010000127.1"/>
</dbReference>
<reference evidence="2" key="1">
    <citation type="submission" date="2015-06" db="EMBL/GenBank/DDBJ databases">
        <authorList>
            <person name="Radhakrishnan Rajesh"/>
            <person name="Underwood Anthony"/>
            <person name="Al-Shahib Ali"/>
        </authorList>
    </citation>
    <scope>NUCLEOTIDE SEQUENCE [LARGE SCALE GENOMIC DNA]</scope>
    <source>
        <strain evidence="2">P19_London_7_VIM_2_05_10</strain>
    </source>
</reference>
<comment type="caution">
    <text evidence="1">The sequence shown here is derived from an EMBL/GenBank/DDBJ whole genome shotgun (WGS) entry which is preliminary data.</text>
</comment>
<name>A0A9P1VYW7_PSEAI</name>
<dbReference type="AlphaFoldDB" id="A0A9P1VYW7"/>
<organism evidence="1 2">
    <name type="scientific">Pseudomonas aeruginosa</name>
    <dbReference type="NCBI Taxonomy" id="287"/>
    <lineage>
        <taxon>Bacteria</taxon>
        <taxon>Pseudomonadati</taxon>
        <taxon>Pseudomonadota</taxon>
        <taxon>Gammaproteobacteria</taxon>
        <taxon>Pseudomonadales</taxon>
        <taxon>Pseudomonadaceae</taxon>
        <taxon>Pseudomonas</taxon>
    </lineage>
</organism>
<protein>
    <submittedName>
        <fullName evidence="1">Uncharacterized protein</fullName>
    </submittedName>
</protein>
<accession>A0A9P1VYW7</accession>
<proteinExistence type="predicted"/>
<evidence type="ECO:0000313" key="1">
    <source>
        <dbReference type="EMBL" id="CRP79916.1"/>
    </source>
</evidence>
<sequence>MTQSLRADYWTGSIGIDPETNAAFLHEVRQFLEALGLAFVTKQLAKSFDVKEQLPARAGGGAGHVVLYLVSTKDGIGATLIVAHRPAQNPFVEARPDGLQVHAQKREINPDGLWKSETLWNNAITIPSTDRVVIEAVLTDILVG</sequence>
<dbReference type="EMBL" id="CVVU01000245">
    <property type="protein sequence ID" value="CRP79916.1"/>
    <property type="molecule type" value="Genomic_DNA"/>
</dbReference>
<gene>
    <name evidence="1" type="ORF">PAERUG_P19_London_7_VIM_2_05_10_05582</name>
</gene>
<dbReference type="Proteomes" id="UP000045039">
    <property type="component" value="Unassembled WGS sequence"/>
</dbReference>